<evidence type="ECO:0000259" key="2">
    <source>
        <dbReference type="Pfam" id="PF00534"/>
    </source>
</evidence>
<dbReference type="GO" id="GO:0016757">
    <property type="term" value="F:glycosyltransferase activity"/>
    <property type="evidence" value="ECO:0007669"/>
    <property type="project" value="InterPro"/>
</dbReference>
<feature type="domain" description="Glycosyl transferase family 1" evidence="2">
    <location>
        <begin position="161"/>
        <end position="312"/>
    </location>
</feature>
<dbReference type="Gene3D" id="3.40.50.2000">
    <property type="entry name" value="Glycogen Phosphorylase B"/>
    <property type="match status" value="2"/>
</dbReference>
<dbReference type="GO" id="GO:0009103">
    <property type="term" value="P:lipopolysaccharide biosynthetic process"/>
    <property type="evidence" value="ECO:0007669"/>
    <property type="project" value="TreeGrafter"/>
</dbReference>
<reference evidence="3" key="1">
    <citation type="submission" date="2022-11" db="EMBL/GenBank/DDBJ databases">
        <title>Chitin-degrading and fungicidal potential of chitinolytic bacterial strains from marine environment of the Pacific Ocean regions.</title>
        <authorList>
            <person name="Pentekhina I."/>
            <person name="Nedashkovskaya O."/>
            <person name="Seitkalieva A."/>
            <person name="Podvolotskaya A."/>
            <person name="Tekutyeva L."/>
            <person name="Balabanova L."/>
        </authorList>
    </citation>
    <scope>NUCLEOTIDE SEQUENCE</scope>
    <source>
        <strain evidence="3">KMM 6838</strain>
    </source>
</reference>
<organism evidence="3 4">
    <name type="scientific">Microbulbifer thermotolerans</name>
    <dbReference type="NCBI Taxonomy" id="252514"/>
    <lineage>
        <taxon>Bacteria</taxon>
        <taxon>Pseudomonadati</taxon>
        <taxon>Pseudomonadota</taxon>
        <taxon>Gammaproteobacteria</taxon>
        <taxon>Cellvibrionales</taxon>
        <taxon>Microbulbiferaceae</taxon>
        <taxon>Microbulbifer</taxon>
    </lineage>
</organism>
<evidence type="ECO:0000313" key="3">
    <source>
        <dbReference type="EMBL" id="MCX2802277.1"/>
    </source>
</evidence>
<dbReference type="InterPro" id="IPR001296">
    <property type="entry name" value="Glyco_trans_1"/>
</dbReference>
<dbReference type="RefSeq" id="WP_266066256.1">
    <property type="nucleotide sequence ID" value="NZ_CP130317.1"/>
</dbReference>
<sequence>MLNYIIVNPFYSGEESSGSGIDVYSRKLYEKIASKENVNAYLLNLSYKDNRRAIKKNIARILSNFNDASTILEVPDARAFGELIPPKYFRHIRLHCPLFLAQYYDNQKPGYWTRFREIRQIRKANYLSAPSHLMKSELSSILIDRDISVFPNPSVKPYKIDADATFNKKDIDVLFLGRYQHLKGIDIFLNLANKLGKELSIVVAGDNRDIKIDAASNIRNYRFVDPEQKSKLLARAKCVLVPSRFESFSMVAYEALIHKVKVVAWPRTGFREWVDEKVVFLASNNENETLKTIFSILNDTPRLEDFSSKVKEMESKFWCGIEEVCREFYRWVGR</sequence>
<comment type="caution">
    <text evidence="3">The sequence shown here is derived from an EMBL/GenBank/DDBJ whole genome shotgun (WGS) entry which is preliminary data.</text>
</comment>
<accession>A0AB35I0H7</accession>
<dbReference type="PANTHER" id="PTHR46401:SF2">
    <property type="entry name" value="GLYCOSYLTRANSFERASE WBBK-RELATED"/>
    <property type="match status" value="1"/>
</dbReference>
<dbReference type="PANTHER" id="PTHR46401">
    <property type="entry name" value="GLYCOSYLTRANSFERASE WBBK-RELATED"/>
    <property type="match status" value="1"/>
</dbReference>
<name>A0AB35I0H7_MICTH</name>
<proteinExistence type="predicted"/>
<dbReference type="Pfam" id="PF00534">
    <property type="entry name" value="Glycos_transf_1"/>
    <property type="match status" value="1"/>
</dbReference>
<evidence type="ECO:0000313" key="4">
    <source>
        <dbReference type="Proteomes" id="UP001209730"/>
    </source>
</evidence>
<keyword evidence="1" id="KW-0808">Transferase</keyword>
<protein>
    <submittedName>
        <fullName evidence="3">Glycosyltransferase family 4 protein</fullName>
    </submittedName>
</protein>
<dbReference type="EMBL" id="JAPHQB010000015">
    <property type="protein sequence ID" value="MCX2802277.1"/>
    <property type="molecule type" value="Genomic_DNA"/>
</dbReference>
<evidence type="ECO:0000256" key="1">
    <source>
        <dbReference type="ARBA" id="ARBA00022679"/>
    </source>
</evidence>
<dbReference type="Proteomes" id="UP001209730">
    <property type="component" value="Unassembled WGS sequence"/>
</dbReference>
<dbReference type="AlphaFoldDB" id="A0AB35I0H7"/>
<gene>
    <name evidence="3" type="ORF">OQJ68_10825</name>
</gene>
<dbReference type="SUPFAM" id="SSF53756">
    <property type="entry name" value="UDP-Glycosyltransferase/glycogen phosphorylase"/>
    <property type="match status" value="1"/>
</dbReference>
<dbReference type="CDD" id="cd03801">
    <property type="entry name" value="GT4_PimA-like"/>
    <property type="match status" value="1"/>
</dbReference>